<keyword evidence="1" id="KW-0479">Metal-binding</keyword>
<dbReference type="GO" id="GO:0046872">
    <property type="term" value="F:metal ion binding"/>
    <property type="evidence" value="ECO:0007669"/>
    <property type="project" value="UniProtKB-KW"/>
</dbReference>
<comment type="caution">
    <text evidence="4">The sequence shown here is derived from an EMBL/GenBank/DDBJ whole genome shotgun (WGS) entry which is preliminary data.</text>
</comment>
<reference evidence="4 5" key="1">
    <citation type="submission" date="2018-02" db="EMBL/GenBank/DDBJ databases">
        <title>Genome sequence of the basidiomycete white-rot fungus Phlebia centrifuga.</title>
        <authorList>
            <person name="Granchi Z."/>
            <person name="Peng M."/>
            <person name="de Vries R.P."/>
            <person name="Hilden K."/>
            <person name="Makela M.R."/>
            <person name="Grigoriev I."/>
            <person name="Riley R."/>
        </authorList>
    </citation>
    <scope>NUCLEOTIDE SEQUENCE [LARGE SCALE GENOMIC DNA]</scope>
    <source>
        <strain evidence="4 5">FBCC195</strain>
    </source>
</reference>
<dbReference type="InterPro" id="IPR036971">
    <property type="entry name" value="PDEase_catalytic_dom_sf"/>
</dbReference>
<dbReference type="PROSITE" id="PS00126">
    <property type="entry name" value="PDEASE_I_1"/>
    <property type="match status" value="1"/>
</dbReference>
<gene>
    <name evidence="4" type="ORF">PHLCEN_2v1166</name>
</gene>
<dbReference type="GO" id="GO:0007165">
    <property type="term" value="P:signal transduction"/>
    <property type="evidence" value="ECO:0007669"/>
    <property type="project" value="InterPro"/>
</dbReference>
<dbReference type="PROSITE" id="PS51845">
    <property type="entry name" value="PDEASE_I_2"/>
    <property type="match status" value="1"/>
</dbReference>
<evidence type="ECO:0000259" key="3">
    <source>
        <dbReference type="PROSITE" id="PS51845"/>
    </source>
</evidence>
<evidence type="ECO:0000313" key="4">
    <source>
        <dbReference type="EMBL" id="PSS36950.1"/>
    </source>
</evidence>
<evidence type="ECO:0000256" key="1">
    <source>
        <dbReference type="ARBA" id="ARBA00022723"/>
    </source>
</evidence>
<dbReference type="Proteomes" id="UP000186601">
    <property type="component" value="Unassembled WGS sequence"/>
</dbReference>
<dbReference type="SMART" id="SM00471">
    <property type="entry name" value="HDc"/>
    <property type="match status" value="1"/>
</dbReference>
<keyword evidence="5" id="KW-1185">Reference proteome</keyword>
<dbReference type="GO" id="GO:0004114">
    <property type="term" value="F:3',5'-cyclic-nucleotide phosphodiesterase activity"/>
    <property type="evidence" value="ECO:0007669"/>
    <property type="project" value="InterPro"/>
</dbReference>
<dbReference type="Gene3D" id="1.10.1300.10">
    <property type="entry name" value="3'5'-cyclic nucleotide phosphodiesterase, catalytic domain"/>
    <property type="match status" value="1"/>
</dbReference>
<evidence type="ECO:0000313" key="5">
    <source>
        <dbReference type="Proteomes" id="UP000186601"/>
    </source>
</evidence>
<dbReference type="SUPFAM" id="SSF109604">
    <property type="entry name" value="HD-domain/PDEase-like"/>
    <property type="match status" value="1"/>
</dbReference>
<name>A0A2R6S3T2_9APHY</name>
<dbReference type="InterPro" id="IPR003607">
    <property type="entry name" value="HD/PDEase_dom"/>
</dbReference>
<dbReference type="Pfam" id="PF00233">
    <property type="entry name" value="PDEase_I"/>
    <property type="match status" value="1"/>
</dbReference>
<protein>
    <recommendedName>
        <fullName evidence="3">PDEase domain-containing protein</fullName>
    </recommendedName>
</protein>
<feature type="domain" description="PDEase" evidence="3">
    <location>
        <begin position="54"/>
        <end position="399"/>
    </location>
</feature>
<dbReference type="AlphaFoldDB" id="A0A2R6S3T2"/>
<proteinExistence type="predicted"/>
<evidence type="ECO:0000256" key="2">
    <source>
        <dbReference type="ARBA" id="ARBA00022801"/>
    </source>
</evidence>
<dbReference type="STRING" id="98765.A0A2R6S3T2"/>
<accession>A0A2R6S3T2</accession>
<dbReference type="InterPro" id="IPR023174">
    <property type="entry name" value="PDEase_CS"/>
</dbReference>
<keyword evidence="2" id="KW-0378">Hydrolase</keyword>
<dbReference type="InterPro" id="IPR002073">
    <property type="entry name" value="PDEase_catalytic_dom"/>
</dbReference>
<dbReference type="EMBL" id="MLYV02000089">
    <property type="protein sequence ID" value="PSS36950.1"/>
    <property type="molecule type" value="Genomic_DNA"/>
</dbReference>
<dbReference type="OrthoDB" id="546632at2759"/>
<sequence>MGLPRRRSVDIGGLALALSDEGLGHGWGGWEETEKGETRYAEVLIDVRAHTETIVNLEPLQLSPYIIVEEDTRTRLIGSLGSWHFEPHKLPEEEVLACTYILFESLFRIEGMQEDAGVSLTQIATFLQHLRQNYRRGNSYHNFQHALDVFQATYFFLYTAGIVPPVSILSYIDGRLWKPDKKVARNSHLACLVNEDLLALYIAAVGHDVGHPGLTNAFLRNAKTPLAEVYDDKSILEQMHHSLMLQIMKSNGLGVLLDRPISGQRFRKLLFLIVIATDMGIHPEFMTRFQEMIDGNPVDSFQERVLVCQAIIKCADISNPARPYLVAQHWAAALESEWTSQLLLEQHLNLPTSVRPAKDEISEASGQVFFLTAFARPLFDLTAMGLPGKRSVARLVSTK</sequence>
<dbReference type="CDD" id="cd00077">
    <property type="entry name" value="HDc"/>
    <property type="match status" value="1"/>
</dbReference>
<organism evidence="4 5">
    <name type="scientific">Hermanssonia centrifuga</name>
    <dbReference type="NCBI Taxonomy" id="98765"/>
    <lineage>
        <taxon>Eukaryota</taxon>
        <taxon>Fungi</taxon>
        <taxon>Dikarya</taxon>
        <taxon>Basidiomycota</taxon>
        <taxon>Agaricomycotina</taxon>
        <taxon>Agaricomycetes</taxon>
        <taxon>Polyporales</taxon>
        <taxon>Meruliaceae</taxon>
        <taxon>Hermanssonia</taxon>
    </lineage>
</organism>
<dbReference type="PANTHER" id="PTHR11347">
    <property type="entry name" value="CYCLIC NUCLEOTIDE PHOSPHODIESTERASE"/>
    <property type="match status" value="1"/>
</dbReference>